<accession>A0A7S3DMA7</accession>
<evidence type="ECO:0000256" key="1">
    <source>
        <dbReference type="SAM" id="MobiDB-lite"/>
    </source>
</evidence>
<proteinExistence type="predicted"/>
<sequence length="259" mass="28450">MKAKASKKNEVSCFCQVFASVRMPARKSAENVMKDWVDRLAFVERSWEAINDAYTSALGRVYSKLQSVYAYPNAVESEFEALAGELAPFAPIQHNTDKEAVSEAVPVLIEELNGYISKMEKLVAELSTYRVNTGMPSMRDIDTDVYSSFKVERSVLPLLVDLSQLTDDMIRGGVEEIVLKEKLMQEAEACIDPASEVAGALVKEGSTLASSRTAISAAKPHLPLTLSKRLKALSQLADELDTPKTPTQTGSQKKGKKKK</sequence>
<evidence type="ECO:0000313" key="5">
    <source>
        <dbReference type="EMBL" id="CAE0261756.1"/>
    </source>
</evidence>
<reference evidence="5" key="1">
    <citation type="submission" date="2021-01" db="EMBL/GenBank/DDBJ databases">
        <authorList>
            <person name="Corre E."/>
            <person name="Pelletier E."/>
            <person name="Niang G."/>
            <person name="Scheremetjew M."/>
            <person name="Finn R."/>
            <person name="Kale V."/>
            <person name="Holt S."/>
            <person name="Cochrane G."/>
            <person name="Meng A."/>
            <person name="Brown T."/>
            <person name="Cohen L."/>
        </authorList>
    </citation>
    <scope>NUCLEOTIDE SEQUENCE</scope>
    <source>
        <strain evidence="5">NIES-2562</strain>
    </source>
</reference>
<dbReference type="EMBL" id="HBIB01036916">
    <property type="protein sequence ID" value="CAE0261749.1"/>
    <property type="molecule type" value="Transcribed_RNA"/>
</dbReference>
<evidence type="ECO:0000313" key="2">
    <source>
        <dbReference type="EMBL" id="CAE0261749.1"/>
    </source>
</evidence>
<dbReference type="EMBL" id="HBIB01036918">
    <property type="protein sequence ID" value="CAE0261751.1"/>
    <property type="molecule type" value="Transcribed_RNA"/>
</dbReference>
<name>A0A7S3DMA7_9EUKA</name>
<dbReference type="EMBL" id="HBIB01036919">
    <property type="protein sequence ID" value="CAE0261752.1"/>
    <property type="molecule type" value="Transcribed_RNA"/>
</dbReference>
<evidence type="ECO:0000313" key="4">
    <source>
        <dbReference type="EMBL" id="CAE0261752.1"/>
    </source>
</evidence>
<feature type="compositionally biased region" description="Low complexity" evidence="1">
    <location>
        <begin position="243"/>
        <end position="252"/>
    </location>
</feature>
<organism evidence="5">
    <name type="scientific">Palpitomonas bilix</name>
    <dbReference type="NCBI Taxonomy" id="652834"/>
    <lineage>
        <taxon>Eukaryota</taxon>
        <taxon>Eukaryota incertae sedis</taxon>
    </lineage>
</organism>
<feature type="region of interest" description="Disordered" evidence="1">
    <location>
        <begin position="237"/>
        <end position="259"/>
    </location>
</feature>
<protein>
    <submittedName>
        <fullName evidence="5">Uncharacterized protein</fullName>
    </submittedName>
</protein>
<evidence type="ECO:0000313" key="3">
    <source>
        <dbReference type="EMBL" id="CAE0261751.1"/>
    </source>
</evidence>
<dbReference type="AlphaFoldDB" id="A0A7S3DMA7"/>
<gene>
    <name evidence="2" type="ORF">PBIL07802_LOCUS24042</name>
    <name evidence="3" type="ORF">PBIL07802_LOCUS24044</name>
    <name evidence="4" type="ORF">PBIL07802_LOCUS24045</name>
    <name evidence="5" type="ORF">PBIL07802_LOCUS24049</name>
</gene>
<dbReference type="EMBL" id="HBIB01036924">
    <property type="protein sequence ID" value="CAE0261756.1"/>
    <property type="molecule type" value="Transcribed_RNA"/>
</dbReference>